<evidence type="ECO:0000256" key="1">
    <source>
        <dbReference type="ARBA" id="ARBA00004772"/>
    </source>
</evidence>
<dbReference type="PANTHER" id="PTHR38042:SF1">
    <property type="entry name" value="UROPORPHYRINOGEN-III SYNTHASE, CHLOROPLASTIC"/>
    <property type="match status" value="1"/>
</dbReference>
<dbReference type="InterPro" id="IPR003754">
    <property type="entry name" value="4pyrrol_synth_uPrphyn_synth"/>
</dbReference>
<evidence type="ECO:0000256" key="2">
    <source>
        <dbReference type="ARBA" id="ARBA00008133"/>
    </source>
</evidence>
<evidence type="ECO:0000313" key="11">
    <source>
        <dbReference type="EMBL" id="MEN0644301.1"/>
    </source>
</evidence>
<keyword evidence="12" id="KW-1185">Reference proteome</keyword>
<sequence>MIPNSLNGARVLITRAPAQAELFARQIEQLGAKAHQVPLIDVRPCLGHEQRMQLISKLHSFQWIVFTSVNGVRFFLDSLTKQELMIILQSMKVASVGTQTTKKLEDYGIHVNLMPAHYEAGSLAEALLSQTKTGDHILIPRGNIARPLLANKLLESARVVYDLPVYETFQPSEAEKQLEAIAANSVVPNYLTFTSASTVRHYWSISSRLVSGTGHLFPDAKIICIGPITAIEAKKYGLTVSAVPSIYTTKAMIEEMVRLNKE</sequence>
<dbReference type="SUPFAM" id="SSF69618">
    <property type="entry name" value="HemD-like"/>
    <property type="match status" value="1"/>
</dbReference>
<comment type="caution">
    <text evidence="11">The sequence shown here is derived from an EMBL/GenBank/DDBJ whole genome shotgun (WGS) entry which is preliminary data.</text>
</comment>
<evidence type="ECO:0000256" key="5">
    <source>
        <dbReference type="ARBA" id="ARBA00023244"/>
    </source>
</evidence>
<evidence type="ECO:0000256" key="9">
    <source>
        <dbReference type="RuleBase" id="RU366031"/>
    </source>
</evidence>
<dbReference type="InterPro" id="IPR039793">
    <property type="entry name" value="UROS/Hem4"/>
</dbReference>
<evidence type="ECO:0000259" key="10">
    <source>
        <dbReference type="Pfam" id="PF02602"/>
    </source>
</evidence>
<feature type="domain" description="Tetrapyrrole biosynthesis uroporphyrinogen III synthase" evidence="10">
    <location>
        <begin position="23"/>
        <end position="254"/>
    </location>
</feature>
<keyword evidence="4 9" id="KW-0456">Lyase</keyword>
<accession>A0ABU9VK61</accession>
<dbReference type="InterPro" id="IPR036108">
    <property type="entry name" value="4pyrrol_syn_uPrphyn_synt_sf"/>
</dbReference>
<comment type="pathway">
    <text evidence="1 9">Porphyrin-containing compound metabolism; protoporphyrin-IX biosynthesis; coproporphyrinogen-III from 5-aminolevulinate: step 3/4.</text>
</comment>
<comment type="function">
    <text evidence="6 9">Catalyzes cyclization of the linear tetrapyrrole, hydroxymethylbilane, to the macrocyclic uroporphyrinogen III.</text>
</comment>
<dbReference type="RefSeq" id="WP_343131030.1">
    <property type="nucleotide sequence ID" value="NZ_JBCITK010000001.1"/>
</dbReference>
<evidence type="ECO:0000256" key="7">
    <source>
        <dbReference type="ARBA" id="ARBA00040167"/>
    </source>
</evidence>
<organism evidence="11 12">
    <name type="scientific">Alkalicoccobacillus gibsonii</name>
    <dbReference type="NCBI Taxonomy" id="79881"/>
    <lineage>
        <taxon>Bacteria</taxon>
        <taxon>Bacillati</taxon>
        <taxon>Bacillota</taxon>
        <taxon>Bacilli</taxon>
        <taxon>Bacillales</taxon>
        <taxon>Bacillaceae</taxon>
        <taxon>Alkalicoccobacillus</taxon>
    </lineage>
</organism>
<dbReference type="EC" id="4.2.1.75" evidence="3 9"/>
<dbReference type="Gene3D" id="3.40.50.10090">
    <property type="match status" value="2"/>
</dbReference>
<gene>
    <name evidence="11" type="ORF">MKY91_14205</name>
</gene>
<evidence type="ECO:0000256" key="3">
    <source>
        <dbReference type="ARBA" id="ARBA00013109"/>
    </source>
</evidence>
<keyword evidence="5 9" id="KW-0627">Porphyrin biosynthesis</keyword>
<comment type="similarity">
    <text evidence="2 9">Belongs to the uroporphyrinogen-III synthase family.</text>
</comment>
<comment type="catalytic activity">
    <reaction evidence="8 9">
        <text>hydroxymethylbilane = uroporphyrinogen III + H2O</text>
        <dbReference type="Rhea" id="RHEA:18965"/>
        <dbReference type="ChEBI" id="CHEBI:15377"/>
        <dbReference type="ChEBI" id="CHEBI:57308"/>
        <dbReference type="ChEBI" id="CHEBI:57845"/>
        <dbReference type="EC" id="4.2.1.75"/>
    </reaction>
</comment>
<dbReference type="Proteomes" id="UP001418796">
    <property type="component" value="Unassembled WGS sequence"/>
</dbReference>
<reference evidence="11 12" key="1">
    <citation type="submission" date="2024-03" db="EMBL/GenBank/DDBJ databases">
        <title>Bacilli Hybrid Assemblies.</title>
        <authorList>
            <person name="Kovac J."/>
        </authorList>
    </citation>
    <scope>NUCLEOTIDE SEQUENCE [LARGE SCALE GENOMIC DNA]</scope>
    <source>
        <strain evidence="11 12">FSL R7-0666</strain>
    </source>
</reference>
<evidence type="ECO:0000256" key="8">
    <source>
        <dbReference type="ARBA" id="ARBA00048617"/>
    </source>
</evidence>
<evidence type="ECO:0000313" key="12">
    <source>
        <dbReference type="Proteomes" id="UP001418796"/>
    </source>
</evidence>
<dbReference type="CDD" id="cd06578">
    <property type="entry name" value="HemD"/>
    <property type="match status" value="1"/>
</dbReference>
<dbReference type="EMBL" id="JBCITK010000001">
    <property type="protein sequence ID" value="MEN0644301.1"/>
    <property type="molecule type" value="Genomic_DNA"/>
</dbReference>
<dbReference type="PANTHER" id="PTHR38042">
    <property type="entry name" value="UROPORPHYRINOGEN-III SYNTHASE, CHLOROPLASTIC"/>
    <property type="match status" value="1"/>
</dbReference>
<dbReference type="Pfam" id="PF02602">
    <property type="entry name" value="HEM4"/>
    <property type="match status" value="1"/>
</dbReference>
<evidence type="ECO:0000256" key="6">
    <source>
        <dbReference type="ARBA" id="ARBA00037589"/>
    </source>
</evidence>
<evidence type="ECO:0000256" key="4">
    <source>
        <dbReference type="ARBA" id="ARBA00023239"/>
    </source>
</evidence>
<proteinExistence type="inferred from homology"/>
<protein>
    <recommendedName>
        <fullName evidence="7 9">Uroporphyrinogen-III synthase</fullName>
        <ecNumber evidence="3 9">4.2.1.75</ecNumber>
    </recommendedName>
</protein>
<dbReference type="GO" id="GO:0004852">
    <property type="term" value="F:uroporphyrinogen-III synthase activity"/>
    <property type="evidence" value="ECO:0007669"/>
    <property type="project" value="UniProtKB-EC"/>
</dbReference>
<name>A0ABU9VK61_9BACI</name>